<keyword evidence="2" id="KW-1185">Reference proteome</keyword>
<evidence type="ECO:0000313" key="2">
    <source>
        <dbReference type="Proteomes" id="UP000218231"/>
    </source>
</evidence>
<dbReference type="AlphaFoldDB" id="A0A2A2K5M5"/>
<dbReference type="Gene3D" id="3.40.50.300">
    <property type="entry name" value="P-loop containing nucleotide triphosphate hydrolases"/>
    <property type="match status" value="1"/>
</dbReference>
<dbReference type="OrthoDB" id="10664785at2759"/>
<reference evidence="1 2" key="1">
    <citation type="journal article" date="2017" name="Curr. Biol.">
        <title>Genome architecture and evolution of a unichromosomal asexual nematode.</title>
        <authorList>
            <person name="Fradin H."/>
            <person name="Zegar C."/>
            <person name="Gutwein M."/>
            <person name="Lucas J."/>
            <person name="Kovtun M."/>
            <person name="Corcoran D."/>
            <person name="Baugh L.R."/>
            <person name="Kiontke K."/>
            <person name="Gunsalus K."/>
            <person name="Fitch D.H."/>
            <person name="Piano F."/>
        </authorList>
    </citation>
    <scope>NUCLEOTIDE SEQUENCE [LARGE SCALE GENOMIC DNA]</scope>
    <source>
        <strain evidence="1">PF1309</strain>
    </source>
</reference>
<dbReference type="InterPro" id="IPR027417">
    <property type="entry name" value="P-loop_NTPase"/>
</dbReference>
<dbReference type="Proteomes" id="UP000218231">
    <property type="component" value="Unassembled WGS sequence"/>
</dbReference>
<dbReference type="EMBL" id="LIAE01009582">
    <property type="protein sequence ID" value="PAV69182.1"/>
    <property type="molecule type" value="Genomic_DNA"/>
</dbReference>
<organism evidence="1 2">
    <name type="scientific">Diploscapter pachys</name>
    <dbReference type="NCBI Taxonomy" id="2018661"/>
    <lineage>
        <taxon>Eukaryota</taxon>
        <taxon>Metazoa</taxon>
        <taxon>Ecdysozoa</taxon>
        <taxon>Nematoda</taxon>
        <taxon>Chromadorea</taxon>
        <taxon>Rhabditida</taxon>
        <taxon>Rhabditina</taxon>
        <taxon>Rhabditomorpha</taxon>
        <taxon>Rhabditoidea</taxon>
        <taxon>Rhabditidae</taxon>
        <taxon>Diploscapter</taxon>
    </lineage>
</organism>
<comment type="caution">
    <text evidence="1">The sequence shown here is derived from an EMBL/GenBank/DDBJ whole genome shotgun (WGS) entry which is preliminary data.</text>
</comment>
<protein>
    <submittedName>
        <fullName evidence="1">Uncharacterized protein</fullName>
    </submittedName>
</protein>
<dbReference type="SUPFAM" id="SSF52540">
    <property type="entry name" value="P-loop containing nucleoside triphosphate hydrolases"/>
    <property type="match status" value="1"/>
</dbReference>
<accession>A0A2A2K5M5</accession>
<gene>
    <name evidence="1" type="ORF">WR25_00614</name>
</gene>
<proteinExistence type="predicted"/>
<name>A0A2A2K5M5_9BILA</name>
<evidence type="ECO:0000313" key="1">
    <source>
        <dbReference type="EMBL" id="PAV69182.1"/>
    </source>
</evidence>
<sequence>MQPEHFDFSHPVYLPVTAEVCQALLADGASALGALSEPELAAVLVIQNLAQAQGQVDARAAEKVLGKLLAWAVDGAHSPGVGLLSEARRLFDARKLYFGLEWDFDYRIRLHHRDNPFSQRVTTGFDSERWLTVEQDKLLKIIQANLDEDIHVQGYAGIGKSYLLGALMDCLPRGRFARALLKDTRSVSARTAQRGPGKRRLAEELGIVGLRQYDAEHALDICLEVLRNYCDSRDYSLSNRHLPYFRQALSGVDAQVLLEYASRLWRYLEAQPAWGAQTGFEALLLLKRASLAGCSVPGRFSHVIIDESQDVPASLLQVIERGRQVLITLGDEYQKASGEVVRRERQVRQKDMAFAVRCGPKVERLINPLIGVHSKKSKVAFEAARHVDVGIEHFPEGFVPPEGCVVLTASRWDTMRWAMELAKSNCLLNFPDWPQMRRFMATAIGLFRAAFYAPGQDAEGPHPYFAHLLDWQQVRESERFDAAFLWVEERLEAGFKLADLTLLEARIAARPDSLILCC</sequence>